<dbReference type="EMBL" id="MCFF01000001">
    <property type="protein sequence ID" value="ORZ28785.1"/>
    <property type="molecule type" value="Genomic_DNA"/>
</dbReference>
<evidence type="ECO:0000313" key="13">
    <source>
        <dbReference type="Proteomes" id="UP000193648"/>
    </source>
</evidence>
<proteinExistence type="inferred from homology"/>
<evidence type="ECO:0000256" key="6">
    <source>
        <dbReference type="ARBA" id="ARBA00022989"/>
    </source>
</evidence>
<dbReference type="GO" id="GO:0005886">
    <property type="term" value="C:plasma membrane"/>
    <property type="evidence" value="ECO:0007669"/>
    <property type="project" value="TreeGrafter"/>
</dbReference>
<feature type="compositionally biased region" description="Polar residues" evidence="9">
    <location>
        <begin position="1"/>
        <end position="39"/>
    </location>
</feature>
<feature type="compositionally biased region" description="Low complexity" evidence="9">
    <location>
        <begin position="40"/>
        <end position="56"/>
    </location>
</feature>
<dbReference type="GO" id="GO:0000139">
    <property type="term" value="C:Golgi membrane"/>
    <property type="evidence" value="ECO:0007669"/>
    <property type="project" value="TreeGrafter"/>
</dbReference>
<keyword evidence="5" id="KW-0746">Sphingolipid metabolism</keyword>
<comment type="caution">
    <text evidence="12">The sequence shown here is derived from an EMBL/GenBank/DDBJ whole genome shotgun (WGS) entry which is preliminary data.</text>
</comment>
<dbReference type="PANTHER" id="PTHR21290">
    <property type="entry name" value="SPHINGOMYELIN SYNTHETASE"/>
    <property type="match status" value="1"/>
</dbReference>
<reference evidence="12 13" key="1">
    <citation type="submission" date="2016-07" db="EMBL/GenBank/DDBJ databases">
        <title>Pervasive Adenine N6-methylation of Active Genes in Fungi.</title>
        <authorList>
            <consortium name="DOE Joint Genome Institute"/>
            <person name="Mondo S.J."/>
            <person name="Dannebaum R.O."/>
            <person name="Kuo R.C."/>
            <person name="Labutti K."/>
            <person name="Haridas S."/>
            <person name="Kuo A."/>
            <person name="Salamov A."/>
            <person name="Ahrendt S.R."/>
            <person name="Lipzen A."/>
            <person name="Sullivan W."/>
            <person name="Andreopoulos W.B."/>
            <person name="Clum A."/>
            <person name="Lindquist E."/>
            <person name="Daum C."/>
            <person name="Ramamoorthy G.K."/>
            <person name="Gryganskyi A."/>
            <person name="Culley D."/>
            <person name="Magnuson J.K."/>
            <person name="James T.Y."/>
            <person name="O'Malley M.A."/>
            <person name="Stajich J.E."/>
            <person name="Spatafora J.W."/>
            <person name="Visel A."/>
            <person name="Grigoriev I.V."/>
        </authorList>
    </citation>
    <scope>NUCLEOTIDE SEQUENCE [LARGE SCALE GENOMIC DNA]</scope>
    <source>
        <strain evidence="12 13">NRRL 3116</strain>
    </source>
</reference>
<evidence type="ECO:0000256" key="9">
    <source>
        <dbReference type="SAM" id="MobiDB-lite"/>
    </source>
</evidence>
<evidence type="ECO:0000256" key="4">
    <source>
        <dbReference type="ARBA" id="ARBA00022692"/>
    </source>
</evidence>
<dbReference type="InParanoid" id="A0A1Y2H2M1"/>
<dbReference type="GeneID" id="33568067"/>
<keyword evidence="8 10" id="KW-0472">Membrane</keyword>
<comment type="similarity">
    <text evidence="2">Belongs to the sphingomyelin synthase family.</text>
</comment>
<evidence type="ECO:0000256" key="10">
    <source>
        <dbReference type="SAM" id="Phobius"/>
    </source>
</evidence>
<dbReference type="OrthoDB" id="422827at2759"/>
<dbReference type="InterPro" id="IPR025749">
    <property type="entry name" value="Sphingomyelin_synth-like_dom"/>
</dbReference>
<evidence type="ECO:0000256" key="2">
    <source>
        <dbReference type="ARBA" id="ARBA00005441"/>
    </source>
</evidence>
<dbReference type="Proteomes" id="UP000193648">
    <property type="component" value="Unassembled WGS sequence"/>
</dbReference>
<feature type="region of interest" description="Disordered" evidence="9">
    <location>
        <begin position="1"/>
        <end position="64"/>
    </location>
</feature>
<protein>
    <recommendedName>
        <fullName evidence="11">Sphingomyelin synthase-like domain-containing protein</fullName>
    </recommendedName>
</protein>
<evidence type="ECO:0000256" key="1">
    <source>
        <dbReference type="ARBA" id="ARBA00004141"/>
    </source>
</evidence>
<comment type="subcellular location">
    <subcellularLocation>
        <location evidence="1">Membrane</location>
        <topology evidence="1">Multi-pass membrane protein</topology>
    </subcellularLocation>
</comment>
<keyword evidence="7" id="KW-0443">Lipid metabolism</keyword>
<keyword evidence="3" id="KW-0808">Transferase</keyword>
<evidence type="ECO:0000256" key="8">
    <source>
        <dbReference type="ARBA" id="ARBA00023136"/>
    </source>
</evidence>
<feature type="transmembrane region" description="Helical" evidence="10">
    <location>
        <begin position="139"/>
        <end position="161"/>
    </location>
</feature>
<evidence type="ECO:0000256" key="3">
    <source>
        <dbReference type="ARBA" id="ARBA00022679"/>
    </source>
</evidence>
<name>A0A1Y2H2M1_9FUNG</name>
<dbReference type="GO" id="GO:0005789">
    <property type="term" value="C:endoplasmic reticulum membrane"/>
    <property type="evidence" value="ECO:0007669"/>
    <property type="project" value="TreeGrafter"/>
</dbReference>
<accession>A0A1Y2H2M1</accession>
<sequence>MASLAATRTEQLSSIDSLQTPTNKEMLNRHSNTTMVGNPSTESPSGSRPYSSSDQPNDVELVTSHHKSSNRGCWSRFVNSELGRAFFGLIYFVVICIGMAFCNQFSDHRWVTTNYREIYLEDRGFDIFPAQKDITPANVFVMTSVIFTLVGVALICPTWTARIIAIRRVFWVVGTLSILRALTLSVTTMPTPKVDCVPATKRGFGPMLWIALQMIPGTVQACTDDIFSGHTVFMVTCAIQWRLYCRNRWITYFTYIYITVGLYFVVATRLHYTVDVVLAVFITYAVWSLYMATIDVVMEKEYFGIRRNHEKYIVFDDRWAEINEQEKQYENDLESGNLDEKEAVNGDTTAMAKSTTSGFATKKAQLQHRLNRIRGPGIGYDRGEYDRVAFVPMQYNVWLTGAIRWCDGLDLRMHQSEDGTPGSRWEELVVDHRSKQHSQSSSTDVQHFSPQKYEVNEIDLEAGQVRHGRDTTTPVMLGSIHVINHSEGSSTAAGTK</sequence>
<evidence type="ECO:0000256" key="7">
    <source>
        <dbReference type="ARBA" id="ARBA00023098"/>
    </source>
</evidence>
<feature type="transmembrane region" description="Helical" evidence="10">
    <location>
        <begin position="276"/>
        <end position="298"/>
    </location>
</feature>
<evidence type="ECO:0000256" key="5">
    <source>
        <dbReference type="ARBA" id="ARBA00022919"/>
    </source>
</evidence>
<organism evidence="12 13">
    <name type="scientific">Lobosporangium transversale</name>
    <dbReference type="NCBI Taxonomy" id="64571"/>
    <lineage>
        <taxon>Eukaryota</taxon>
        <taxon>Fungi</taxon>
        <taxon>Fungi incertae sedis</taxon>
        <taxon>Mucoromycota</taxon>
        <taxon>Mortierellomycotina</taxon>
        <taxon>Mortierellomycetes</taxon>
        <taxon>Mortierellales</taxon>
        <taxon>Mortierellaceae</taxon>
        <taxon>Lobosporangium</taxon>
    </lineage>
</organism>
<dbReference type="RefSeq" id="XP_021886458.1">
    <property type="nucleotide sequence ID" value="XM_022026224.1"/>
</dbReference>
<feature type="transmembrane region" description="Helical" evidence="10">
    <location>
        <begin position="85"/>
        <end position="106"/>
    </location>
</feature>
<feature type="domain" description="Sphingomyelin synthase-like" evidence="11">
    <location>
        <begin position="222"/>
        <end position="290"/>
    </location>
</feature>
<evidence type="ECO:0000259" key="11">
    <source>
        <dbReference type="Pfam" id="PF14360"/>
    </source>
</evidence>
<dbReference type="GO" id="GO:0047493">
    <property type="term" value="F:ceramide cholinephosphotransferase activity"/>
    <property type="evidence" value="ECO:0007669"/>
    <property type="project" value="TreeGrafter"/>
</dbReference>
<dbReference type="InterPro" id="IPR045221">
    <property type="entry name" value="Sphingomyelin_synth-like"/>
</dbReference>
<dbReference type="PANTHER" id="PTHR21290:SF25">
    <property type="entry name" value="SPHINGOMYELIN SYNTHASE-RELATED PROTEIN 1"/>
    <property type="match status" value="1"/>
</dbReference>
<keyword evidence="13" id="KW-1185">Reference proteome</keyword>
<dbReference type="STRING" id="64571.A0A1Y2H2M1"/>
<dbReference type="GO" id="GO:0046513">
    <property type="term" value="P:ceramide biosynthetic process"/>
    <property type="evidence" value="ECO:0007669"/>
    <property type="project" value="TreeGrafter"/>
</dbReference>
<evidence type="ECO:0000313" key="12">
    <source>
        <dbReference type="EMBL" id="ORZ28785.1"/>
    </source>
</evidence>
<dbReference type="AlphaFoldDB" id="A0A1Y2H2M1"/>
<gene>
    <name evidence="12" type="ORF">BCR41DRAFT_366508</name>
</gene>
<dbReference type="GO" id="GO:0033188">
    <property type="term" value="F:sphingomyelin synthase activity"/>
    <property type="evidence" value="ECO:0007669"/>
    <property type="project" value="TreeGrafter"/>
</dbReference>
<dbReference type="Pfam" id="PF14360">
    <property type="entry name" value="PAP2_C"/>
    <property type="match status" value="1"/>
</dbReference>
<keyword evidence="4 10" id="KW-0812">Transmembrane</keyword>
<keyword evidence="6 10" id="KW-1133">Transmembrane helix</keyword>
<feature type="transmembrane region" description="Helical" evidence="10">
    <location>
        <begin position="249"/>
        <end position="270"/>
    </location>
</feature>